<dbReference type="InterPro" id="IPR054722">
    <property type="entry name" value="PolX-like_BBD"/>
</dbReference>
<proteinExistence type="predicted"/>
<keyword evidence="4" id="KW-1185">Reference proteome</keyword>
<sequence length="265" mass="29436">MLRKELNIVGDINVSEDDALLPSVESNVDSWVMDSGASFHATHNNEAMKNLKESDLKKVRLGNGEILEVMGIRDIELKTTLGTTLFLHNVRLGNWMIKDCTSILVVESGRIQTRVVIHGDGSTWRCNPLVKMNEKVGVAKSSRAKRVKFADLKPRATGISDEQIRKSKPNSGFSNSGSMGGVPSTRPKRKWFCKTKKSNVKISPWNSQLILESVYQLKFSGVDGMCLWESVEIWDVSMAGYAMIEFDTTNVQIGLEEALTSPSDI</sequence>
<comment type="caution">
    <text evidence="3">The sequence shown here is derived from an EMBL/GenBank/DDBJ whole genome shotgun (WGS) entry which is preliminary data.</text>
</comment>
<dbReference type="EMBL" id="NBSK02000005">
    <property type="protein sequence ID" value="KAJ0205144.1"/>
    <property type="molecule type" value="Genomic_DNA"/>
</dbReference>
<reference evidence="3 4" key="1">
    <citation type="journal article" date="2017" name="Nat. Commun.">
        <title>Genome assembly with in vitro proximity ligation data and whole-genome triplication in lettuce.</title>
        <authorList>
            <person name="Reyes-Chin-Wo S."/>
            <person name="Wang Z."/>
            <person name="Yang X."/>
            <person name="Kozik A."/>
            <person name="Arikit S."/>
            <person name="Song C."/>
            <person name="Xia L."/>
            <person name="Froenicke L."/>
            <person name="Lavelle D.O."/>
            <person name="Truco M.J."/>
            <person name="Xia R."/>
            <person name="Zhu S."/>
            <person name="Xu C."/>
            <person name="Xu H."/>
            <person name="Xu X."/>
            <person name="Cox K."/>
            <person name="Korf I."/>
            <person name="Meyers B.C."/>
            <person name="Michelmore R.W."/>
        </authorList>
    </citation>
    <scope>NUCLEOTIDE SEQUENCE [LARGE SCALE GENOMIC DNA]</scope>
    <source>
        <strain evidence="4">cv. Salinas</strain>
        <tissue evidence="3">Seedlings</tissue>
    </source>
</reference>
<evidence type="ECO:0000256" key="1">
    <source>
        <dbReference type="SAM" id="MobiDB-lite"/>
    </source>
</evidence>
<feature type="region of interest" description="Disordered" evidence="1">
    <location>
        <begin position="159"/>
        <end position="187"/>
    </location>
</feature>
<dbReference type="AlphaFoldDB" id="A0A9R1XC97"/>
<organism evidence="3 4">
    <name type="scientific">Lactuca sativa</name>
    <name type="common">Garden lettuce</name>
    <dbReference type="NCBI Taxonomy" id="4236"/>
    <lineage>
        <taxon>Eukaryota</taxon>
        <taxon>Viridiplantae</taxon>
        <taxon>Streptophyta</taxon>
        <taxon>Embryophyta</taxon>
        <taxon>Tracheophyta</taxon>
        <taxon>Spermatophyta</taxon>
        <taxon>Magnoliopsida</taxon>
        <taxon>eudicotyledons</taxon>
        <taxon>Gunneridae</taxon>
        <taxon>Pentapetalae</taxon>
        <taxon>asterids</taxon>
        <taxon>campanulids</taxon>
        <taxon>Asterales</taxon>
        <taxon>Asteraceae</taxon>
        <taxon>Cichorioideae</taxon>
        <taxon>Cichorieae</taxon>
        <taxon>Lactucinae</taxon>
        <taxon>Lactuca</taxon>
    </lineage>
</organism>
<dbReference type="Proteomes" id="UP000235145">
    <property type="component" value="Unassembled WGS sequence"/>
</dbReference>
<feature type="domain" description="Retrovirus-related Pol polyprotein from transposon TNT 1-94-like beta-barrel" evidence="2">
    <location>
        <begin position="31"/>
        <end position="91"/>
    </location>
</feature>
<evidence type="ECO:0000313" key="3">
    <source>
        <dbReference type="EMBL" id="KAJ0205144.1"/>
    </source>
</evidence>
<name>A0A9R1XC97_LACSA</name>
<evidence type="ECO:0000259" key="2">
    <source>
        <dbReference type="Pfam" id="PF22936"/>
    </source>
</evidence>
<protein>
    <recommendedName>
        <fullName evidence="2">Retrovirus-related Pol polyprotein from transposon TNT 1-94-like beta-barrel domain-containing protein</fullName>
    </recommendedName>
</protein>
<dbReference type="Pfam" id="PF22936">
    <property type="entry name" value="Pol_BBD"/>
    <property type="match status" value="1"/>
</dbReference>
<evidence type="ECO:0000313" key="4">
    <source>
        <dbReference type="Proteomes" id="UP000235145"/>
    </source>
</evidence>
<gene>
    <name evidence="3" type="ORF">LSAT_V11C500289580</name>
</gene>
<accession>A0A9R1XC97</accession>